<dbReference type="PROSITE" id="PS50109">
    <property type="entry name" value="HIS_KIN"/>
    <property type="match status" value="1"/>
</dbReference>
<dbReference type="CDD" id="cd06225">
    <property type="entry name" value="HAMP"/>
    <property type="match status" value="1"/>
</dbReference>
<keyword evidence="6 11" id="KW-0812">Transmembrane</keyword>
<dbReference type="SUPFAM" id="SSF47384">
    <property type="entry name" value="Homodimeric domain of signal transducing histidine kinase"/>
    <property type="match status" value="1"/>
</dbReference>
<evidence type="ECO:0000256" key="4">
    <source>
        <dbReference type="ARBA" id="ARBA00022553"/>
    </source>
</evidence>
<dbReference type="Proteomes" id="UP000199341">
    <property type="component" value="Unassembled WGS sequence"/>
</dbReference>
<sequence length="617" mass="65269">MPGAERSAVSAERRTTGRRPHHSLLFRLLASSLLIVVCAVTATAWLAVKGATGAVRQQQGQVLKDGTAIYRAMSSYAATHHSWDGVTPVMRDVARHTGLRIGLETQDGTHRTVAAWPPGAMVHQDKAFAVIDALHVDPAQSAVADGSGIDPRALGPFRLPAADRQRLSAMADGIARCMTRKHLAYVRSLSPAGRPRIVLAEAAGLQPRIDGTDSLDAKIADNCGLTRLDTPTAGERAALSALNALIGSCLVRQHLAPFHVGLDFLPSPTSASSSFASSSARTTAGGNCVQAARREQLTPYVAPAALLYVSDSEGAKLAGFDLSRSNSLRILGVIGTVLLLAVAVTVLNGMRLIGPLRVLTRAVRQGTDTPVRIRGRDEIGRLTVAFNELSAHRAHTEQQRQAMVGDIAHELRTPVSTMRSVLEAGQDGVIPVDDRLTASLLEETLLLQHIIDDLQDLAAADAGELRLHPEPVHARDILDHVAAVHRTAAEHGGATITVTAQEPLELSADPLRLRQIIGNLVSNAVRHTGAGAGIALSARREGASVVIEVADNGSGIAPEDLPYVFDRFWRAEKSRNRSTGGSGLGLSIARKLTEAHGGALTVTSSPSEGTVFTVRLP</sequence>
<dbReference type="InterPro" id="IPR003594">
    <property type="entry name" value="HATPase_dom"/>
</dbReference>
<dbReference type="AlphaFoldDB" id="A0A1H0Q382"/>
<evidence type="ECO:0000259" key="13">
    <source>
        <dbReference type="PROSITE" id="PS50885"/>
    </source>
</evidence>
<evidence type="ECO:0000256" key="7">
    <source>
        <dbReference type="ARBA" id="ARBA00022777"/>
    </source>
</evidence>
<dbReference type="InterPro" id="IPR036097">
    <property type="entry name" value="HisK_dim/P_sf"/>
</dbReference>
<evidence type="ECO:0000256" key="3">
    <source>
        <dbReference type="ARBA" id="ARBA00012438"/>
    </source>
</evidence>
<evidence type="ECO:0000256" key="1">
    <source>
        <dbReference type="ARBA" id="ARBA00000085"/>
    </source>
</evidence>
<dbReference type="SUPFAM" id="SSF55874">
    <property type="entry name" value="ATPase domain of HSP90 chaperone/DNA topoisomerase II/histidine kinase"/>
    <property type="match status" value="1"/>
</dbReference>
<dbReference type="InterPro" id="IPR036890">
    <property type="entry name" value="HATPase_C_sf"/>
</dbReference>
<dbReference type="PANTHER" id="PTHR45436:SF5">
    <property type="entry name" value="SENSOR HISTIDINE KINASE TRCS"/>
    <property type="match status" value="1"/>
</dbReference>
<organism evidence="14 15">
    <name type="scientific">Actinacidiphila guanduensis</name>
    <dbReference type="NCBI Taxonomy" id="310781"/>
    <lineage>
        <taxon>Bacteria</taxon>
        <taxon>Bacillati</taxon>
        <taxon>Actinomycetota</taxon>
        <taxon>Actinomycetes</taxon>
        <taxon>Kitasatosporales</taxon>
        <taxon>Streptomycetaceae</taxon>
        <taxon>Actinacidiphila</taxon>
    </lineage>
</organism>
<keyword evidence="4" id="KW-0597">Phosphoprotein</keyword>
<protein>
    <recommendedName>
        <fullName evidence="3">histidine kinase</fullName>
        <ecNumber evidence="3">2.7.13.3</ecNumber>
    </recommendedName>
</protein>
<comment type="catalytic activity">
    <reaction evidence="1">
        <text>ATP + protein L-histidine = ADP + protein N-phospho-L-histidine.</text>
        <dbReference type="EC" id="2.7.13.3"/>
    </reaction>
</comment>
<dbReference type="Gene3D" id="6.10.340.10">
    <property type="match status" value="1"/>
</dbReference>
<keyword evidence="10 11" id="KW-0472">Membrane</keyword>
<dbReference type="EC" id="2.7.13.3" evidence="3"/>
<keyword evidence="8 11" id="KW-1133">Transmembrane helix</keyword>
<dbReference type="FunFam" id="3.30.565.10:FF:000006">
    <property type="entry name" value="Sensor histidine kinase WalK"/>
    <property type="match status" value="1"/>
</dbReference>
<dbReference type="SMART" id="SM00387">
    <property type="entry name" value="HATPase_c"/>
    <property type="match status" value="1"/>
</dbReference>
<dbReference type="CDD" id="cd00082">
    <property type="entry name" value="HisKA"/>
    <property type="match status" value="1"/>
</dbReference>
<evidence type="ECO:0000256" key="11">
    <source>
        <dbReference type="SAM" id="Phobius"/>
    </source>
</evidence>
<dbReference type="CDD" id="cd00075">
    <property type="entry name" value="HATPase"/>
    <property type="match status" value="1"/>
</dbReference>
<dbReference type="SMART" id="SM00388">
    <property type="entry name" value="HisKA"/>
    <property type="match status" value="1"/>
</dbReference>
<evidence type="ECO:0000256" key="6">
    <source>
        <dbReference type="ARBA" id="ARBA00022692"/>
    </source>
</evidence>
<dbReference type="PROSITE" id="PS50885">
    <property type="entry name" value="HAMP"/>
    <property type="match status" value="1"/>
</dbReference>
<dbReference type="EMBL" id="FNIE01000017">
    <property type="protein sequence ID" value="SDP11794.1"/>
    <property type="molecule type" value="Genomic_DNA"/>
</dbReference>
<dbReference type="InterPro" id="IPR005467">
    <property type="entry name" value="His_kinase_dom"/>
</dbReference>
<dbReference type="GO" id="GO:0000155">
    <property type="term" value="F:phosphorelay sensor kinase activity"/>
    <property type="evidence" value="ECO:0007669"/>
    <property type="project" value="InterPro"/>
</dbReference>
<dbReference type="InterPro" id="IPR003661">
    <property type="entry name" value="HisK_dim/P_dom"/>
</dbReference>
<dbReference type="InterPro" id="IPR003660">
    <property type="entry name" value="HAMP_dom"/>
</dbReference>
<dbReference type="Gene3D" id="3.30.565.10">
    <property type="entry name" value="Histidine kinase-like ATPase, C-terminal domain"/>
    <property type="match status" value="1"/>
</dbReference>
<dbReference type="PRINTS" id="PR00344">
    <property type="entry name" value="BCTRLSENSOR"/>
</dbReference>
<keyword evidence="7 14" id="KW-0418">Kinase</keyword>
<evidence type="ECO:0000256" key="9">
    <source>
        <dbReference type="ARBA" id="ARBA00023012"/>
    </source>
</evidence>
<feature type="domain" description="HAMP" evidence="13">
    <location>
        <begin position="350"/>
        <end position="398"/>
    </location>
</feature>
<feature type="domain" description="Histidine kinase" evidence="12">
    <location>
        <begin position="406"/>
        <end position="617"/>
    </location>
</feature>
<evidence type="ECO:0000256" key="5">
    <source>
        <dbReference type="ARBA" id="ARBA00022679"/>
    </source>
</evidence>
<keyword evidence="9" id="KW-0902">Two-component regulatory system</keyword>
<dbReference type="InterPro" id="IPR004358">
    <property type="entry name" value="Sig_transdc_His_kin-like_C"/>
</dbReference>
<evidence type="ECO:0000259" key="12">
    <source>
        <dbReference type="PROSITE" id="PS50109"/>
    </source>
</evidence>
<keyword evidence="15" id="KW-1185">Reference proteome</keyword>
<evidence type="ECO:0000313" key="15">
    <source>
        <dbReference type="Proteomes" id="UP000199341"/>
    </source>
</evidence>
<reference evidence="14 15" key="1">
    <citation type="submission" date="2016-10" db="EMBL/GenBank/DDBJ databases">
        <authorList>
            <person name="de Groot N.N."/>
        </authorList>
    </citation>
    <scope>NUCLEOTIDE SEQUENCE [LARGE SCALE GENOMIC DNA]</scope>
    <source>
        <strain evidence="14 15">CGMCC 4.2022</strain>
    </source>
</reference>
<evidence type="ECO:0000256" key="10">
    <source>
        <dbReference type="ARBA" id="ARBA00023136"/>
    </source>
</evidence>
<keyword evidence="5" id="KW-0808">Transferase</keyword>
<dbReference type="Pfam" id="PF02518">
    <property type="entry name" value="HATPase_c"/>
    <property type="match status" value="1"/>
</dbReference>
<evidence type="ECO:0000256" key="8">
    <source>
        <dbReference type="ARBA" id="ARBA00022989"/>
    </source>
</evidence>
<gene>
    <name evidence="14" type="ORF">SAMN05216259_117117</name>
</gene>
<dbReference type="GO" id="GO:0005886">
    <property type="term" value="C:plasma membrane"/>
    <property type="evidence" value="ECO:0007669"/>
    <property type="project" value="UniProtKB-SubCell"/>
</dbReference>
<dbReference type="Pfam" id="PF00672">
    <property type="entry name" value="HAMP"/>
    <property type="match status" value="1"/>
</dbReference>
<dbReference type="PANTHER" id="PTHR45436">
    <property type="entry name" value="SENSOR HISTIDINE KINASE YKOH"/>
    <property type="match status" value="1"/>
</dbReference>
<accession>A0A1H0Q382</accession>
<dbReference type="Pfam" id="PF00512">
    <property type="entry name" value="HisKA"/>
    <property type="match status" value="1"/>
</dbReference>
<dbReference type="Gene3D" id="1.10.287.130">
    <property type="match status" value="1"/>
</dbReference>
<dbReference type="OrthoDB" id="9757990at2"/>
<evidence type="ECO:0000256" key="2">
    <source>
        <dbReference type="ARBA" id="ARBA00004236"/>
    </source>
</evidence>
<evidence type="ECO:0000313" key="14">
    <source>
        <dbReference type="EMBL" id="SDP11794.1"/>
    </source>
</evidence>
<dbReference type="InterPro" id="IPR050428">
    <property type="entry name" value="TCS_sensor_his_kinase"/>
</dbReference>
<dbReference type="STRING" id="310781.SAMN05216259_117117"/>
<feature type="transmembrane region" description="Helical" evidence="11">
    <location>
        <begin position="24"/>
        <end position="48"/>
    </location>
</feature>
<proteinExistence type="predicted"/>
<name>A0A1H0Q382_9ACTN</name>
<comment type="subcellular location">
    <subcellularLocation>
        <location evidence="2">Cell membrane</location>
    </subcellularLocation>
</comment>
<feature type="transmembrane region" description="Helical" evidence="11">
    <location>
        <begin position="328"/>
        <end position="347"/>
    </location>
</feature>